<evidence type="ECO:0000256" key="1">
    <source>
        <dbReference type="ARBA" id="ARBA00006711"/>
    </source>
</evidence>
<comment type="caution">
    <text evidence="11">The sequence shown here is derived from an EMBL/GenBank/DDBJ whole genome shotgun (WGS) entry which is preliminary data.</text>
</comment>
<comment type="subunit">
    <text evidence="10">The RNAP catalytic core consists of 2 alpha, 1 beta, 1 beta' and 1 omega subunit. When a sigma factor is associated with the core the holoenzyme is formed, which can initiate transcription.</text>
</comment>
<keyword evidence="5 10" id="KW-0808">Transferase</keyword>
<comment type="similarity">
    <text evidence="1 10">Belongs to the RNA polymerase subunit omega family.</text>
</comment>
<evidence type="ECO:0000256" key="9">
    <source>
        <dbReference type="ARBA" id="ARBA00048552"/>
    </source>
</evidence>
<keyword evidence="12" id="KW-1185">Reference proteome</keyword>
<dbReference type="SMART" id="SM01409">
    <property type="entry name" value="RNA_pol_Rpb6"/>
    <property type="match status" value="1"/>
</dbReference>
<dbReference type="GO" id="GO:0003899">
    <property type="term" value="F:DNA-directed RNA polymerase activity"/>
    <property type="evidence" value="ECO:0007669"/>
    <property type="project" value="UniProtKB-UniRule"/>
</dbReference>
<dbReference type="SUPFAM" id="SSF63562">
    <property type="entry name" value="RPB6/omega subunit-like"/>
    <property type="match status" value="1"/>
</dbReference>
<evidence type="ECO:0000313" key="12">
    <source>
        <dbReference type="Proteomes" id="UP000321440"/>
    </source>
</evidence>
<keyword evidence="7 10" id="KW-0804">Transcription</keyword>
<dbReference type="EMBL" id="BJYA01000002">
    <property type="protein sequence ID" value="GEN44861.1"/>
    <property type="molecule type" value="Genomic_DNA"/>
</dbReference>
<dbReference type="InterPro" id="IPR003716">
    <property type="entry name" value="DNA-dir_RNA_pol_omega"/>
</dbReference>
<name>A0A511W269_9BACI</name>
<dbReference type="PANTHER" id="PTHR34476:SF1">
    <property type="entry name" value="DNA-DIRECTED RNA POLYMERASE SUBUNIT OMEGA"/>
    <property type="match status" value="1"/>
</dbReference>
<dbReference type="Pfam" id="PF01192">
    <property type="entry name" value="RNA_pol_Rpb6"/>
    <property type="match status" value="1"/>
</dbReference>
<dbReference type="Proteomes" id="UP000321440">
    <property type="component" value="Unassembled WGS sequence"/>
</dbReference>
<gene>
    <name evidence="10 11" type="primary">rpoZ</name>
    <name evidence="11" type="ORF">AHA02nite_06370</name>
</gene>
<keyword evidence="4 10" id="KW-0240">DNA-directed RNA polymerase</keyword>
<dbReference type="GO" id="GO:0003677">
    <property type="term" value="F:DNA binding"/>
    <property type="evidence" value="ECO:0007669"/>
    <property type="project" value="UniProtKB-UniRule"/>
</dbReference>
<dbReference type="RefSeq" id="WP_146814315.1">
    <property type="nucleotide sequence ID" value="NZ_BJYA01000002.1"/>
</dbReference>
<evidence type="ECO:0000256" key="6">
    <source>
        <dbReference type="ARBA" id="ARBA00022695"/>
    </source>
</evidence>
<evidence type="ECO:0000256" key="5">
    <source>
        <dbReference type="ARBA" id="ARBA00022679"/>
    </source>
</evidence>
<dbReference type="HAMAP" id="MF_00366">
    <property type="entry name" value="RNApol_bact_RpoZ"/>
    <property type="match status" value="1"/>
</dbReference>
<dbReference type="OrthoDB" id="9815459at2"/>
<dbReference type="InterPro" id="IPR006110">
    <property type="entry name" value="Pol_omega/Rpo6/RPB6"/>
</dbReference>
<sequence length="66" mass="7548">MILEPSVDNLLNKIDSKYAIVIASAKRARELHEENNYILDNHKSPKYVGQALEEIMEDKLTVSGYK</sequence>
<evidence type="ECO:0000256" key="8">
    <source>
        <dbReference type="ARBA" id="ARBA00029924"/>
    </source>
</evidence>
<dbReference type="NCBIfam" id="TIGR00690">
    <property type="entry name" value="rpoZ"/>
    <property type="match status" value="1"/>
</dbReference>
<organism evidence="11 12">
    <name type="scientific">Alkalibacillus haloalkaliphilus</name>
    <dbReference type="NCBI Taxonomy" id="94136"/>
    <lineage>
        <taxon>Bacteria</taxon>
        <taxon>Bacillati</taxon>
        <taxon>Bacillota</taxon>
        <taxon>Bacilli</taxon>
        <taxon>Bacillales</taxon>
        <taxon>Bacillaceae</taxon>
        <taxon>Alkalibacillus</taxon>
    </lineage>
</organism>
<evidence type="ECO:0000256" key="7">
    <source>
        <dbReference type="ARBA" id="ARBA00023163"/>
    </source>
</evidence>
<reference evidence="11 12" key="1">
    <citation type="submission" date="2019-07" db="EMBL/GenBank/DDBJ databases">
        <title>Whole genome shotgun sequence of Alkalibacillus haloalkaliphilus NBRC 103110.</title>
        <authorList>
            <person name="Hosoyama A."/>
            <person name="Uohara A."/>
            <person name="Ohji S."/>
            <person name="Ichikawa N."/>
        </authorList>
    </citation>
    <scope>NUCLEOTIDE SEQUENCE [LARGE SCALE GENOMIC DNA]</scope>
    <source>
        <strain evidence="11 12">NBRC 103110</strain>
    </source>
</reference>
<accession>A0A511W269</accession>
<dbReference type="InterPro" id="IPR036161">
    <property type="entry name" value="RPB6/omega-like_sf"/>
</dbReference>
<dbReference type="GO" id="GO:0000428">
    <property type="term" value="C:DNA-directed RNA polymerase complex"/>
    <property type="evidence" value="ECO:0007669"/>
    <property type="project" value="UniProtKB-KW"/>
</dbReference>
<proteinExistence type="inferred from homology"/>
<dbReference type="PANTHER" id="PTHR34476">
    <property type="entry name" value="DNA-DIRECTED RNA POLYMERASE SUBUNIT OMEGA"/>
    <property type="match status" value="1"/>
</dbReference>
<dbReference type="AlphaFoldDB" id="A0A511W269"/>
<evidence type="ECO:0000256" key="2">
    <source>
        <dbReference type="ARBA" id="ARBA00012418"/>
    </source>
</evidence>
<keyword evidence="6 10" id="KW-0548">Nucleotidyltransferase</keyword>
<evidence type="ECO:0000313" key="11">
    <source>
        <dbReference type="EMBL" id="GEN44861.1"/>
    </source>
</evidence>
<comment type="function">
    <text evidence="10">Promotes RNA polymerase assembly. Latches the N- and C-terminal regions of the beta' subunit thereby facilitating its interaction with the beta and alpha subunits.</text>
</comment>
<evidence type="ECO:0000256" key="4">
    <source>
        <dbReference type="ARBA" id="ARBA00022478"/>
    </source>
</evidence>
<dbReference type="GO" id="GO:0006351">
    <property type="term" value="P:DNA-templated transcription"/>
    <property type="evidence" value="ECO:0007669"/>
    <property type="project" value="UniProtKB-UniRule"/>
</dbReference>
<protein>
    <recommendedName>
        <fullName evidence="3 10">DNA-directed RNA polymerase subunit omega</fullName>
        <shortName evidence="10">RNAP omega subunit</shortName>
        <ecNumber evidence="2 10">2.7.7.6</ecNumber>
    </recommendedName>
    <alternativeName>
        <fullName evidence="10">RNA polymerase omega subunit</fullName>
    </alternativeName>
    <alternativeName>
        <fullName evidence="8 10">Transcriptase subunit omega</fullName>
    </alternativeName>
</protein>
<comment type="catalytic activity">
    <reaction evidence="9 10">
        <text>RNA(n) + a ribonucleoside 5'-triphosphate = RNA(n+1) + diphosphate</text>
        <dbReference type="Rhea" id="RHEA:21248"/>
        <dbReference type="Rhea" id="RHEA-COMP:14527"/>
        <dbReference type="Rhea" id="RHEA-COMP:17342"/>
        <dbReference type="ChEBI" id="CHEBI:33019"/>
        <dbReference type="ChEBI" id="CHEBI:61557"/>
        <dbReference type="ChEBI" id="CHEBI:140395"/>
        <dbReference type="EC" id="2.7.7.6"/>
    </reaction>
</comment>
<evidence type="ECO:0000256" key="10">
    <source>
        <dbReference type="HAMAP-Rule" id="MF_00366"/>
    </source>
</evidence>
<dbReference type="Gene3D" id="3.90.940.10">
    <property type="match status" value="1"/>
</dbReference>
<dbReference type="EC" id="2.7.7.6" evidence="2 10"/>
<evidence type="ECO:0000256" key="3">
    <source>
        <dbReference type="ARBA" id="ARBA00013725"/>
    </source>
</evidence>